<dbReference type="Pfam" id="PF06439">
    <property type="entry name" value="3keto-disac_hyd"/>
    <property type="match status" value="1"/>
</dbReference>
<accession>A0AAE3UCE0</accession>
<dbReference type="Proteomes" id="UP001241110">
    <property type="component" value="Unassembled WGS sequence"/>
</dbReference>
<organism evidence="2 3">
    <name type="scientific">Xanthocytophaga flava</name>
    <dbReference type="NCBI Taxonomy" id="3048013"/>
    <lineage>
        <taxon>Bacteria</taxon>
        <taxon>Pseudomonadati</taxon>
        <taxon>Bacteroidota</taxon>
        <taxon>Cytophagia</taxon>
        <taxon>Cytophagales</taxon>
        <taxon>Rhodocytophagaceae</taxon>
        <taxon>Xanthocytophaga</taxon>
    </lineage>
</organism>
<name>A0AAE3UCE0_9BACT</name>
<comment type="caution">
    <text evidence="2">The sequence shown here is derived from an EMBL/GenBank/DDBJ whole genome shotgun (WGS) entry which is preliminary data.</text>
</comment>
<dbReference type="InterPro" id="IPR010496">
    <property type="entry name" value="AL/BT2_dom"/>
</dbReference>
<dbReference type="AlphaFoldDB" id="A0AAE3UCE0"/>
<evidence type="ECO:0000313" key="2">
    <source>
        <dbReference type="EMBL" id="MDJ1484654.1"/>
    </source>
</evidence>
<dbReference type="EMBL" id="JASJOS010000016">
    <property type="protein sequence ID" value="MDJ1484654.1"/>
    <property type="molecule type" value="Genomic_DNA"/>
</dbReference>
<protein>
    <submittedName>
        <fullName evidence="2">DUF1080 domain-containing protein</fullName>
    </submittedName>
</protein>
<dbReference type="Gene3D" id="2.60.120.560">
    <property type="entry name" value="Exo-inulinase, domain 1"/>
    <property type="match status" value="1"/>
</dbReference>
<dbReference type="GO" id="GO:0016787">
    <property type="term" value="F:hydrolase activity"/>
    <property type="evidence" value="ECO:0007669"/>
    <property type="project" value="InterPro"/>
</dbReference>
<gene>
    <name evidence="2" type="ORF">QNI16_29415</name>
</gene>
<dbReference type="RefSeq" id="WP_313986251.1">
    <property type="nucleotide sequence ID" value="NZ_JASJOS010000016.1"/>
</dbReference>
<evidence type="ECO:0000313" key="3">
    <source>
        <dbReference type="Proteomes" id="UP001241110"/>
    </source>
</evidence>
<sequence length="275" mass="30643">MYLINGIKITVFSLSVISMFSCSSTEKKEEDTTQATADTVTQTTTASNDSFNQLTEQETKEGWKLLFDGKTTNGWRGAYMTTFPQKGWTVKDGALTVEASDGAESQHGGDIVTNDEYTNFDLRFEFKLTDSANSGVKYFVVEQQPKPKGSAFGLEFQVLDDDKHPDAKKGRDGNRTVGSLYDLITAKDKAAKPIGEWNEGRVLVQGKHVEHWLNGKKVVEYERGSEDFRKLVGMSKYAAPEYNANGRFGEAVKGHILLQDHGDEVSFRNIKIKTL</sequence>
<reference evidence="2" key="1">
    <citation type="submission" date="2023-05" db="EMBL/GenBank/DDBJ databases">
        <authorList>
            <person name="Zhang X."/>
        </authorList>
    </citation>
    <scope>NUCLEOTIDE SEQUENCE</scope>
    <source>
        <strain evidence="2">YF14B1</strain>
    </source>
</reference>
<feature type="domain" description="3-keto-alpha-glucoside-1,2-lyase/3-keto-2-hydroxy-glucal hydratase" evidence="1">
    <location>
        <begin position="62"/>
        <end position="273"/>
    </location>
</feature>
<evidence type="ECO:0000259" key="1">
    <source>
        <dbReference type="Pfam" id="PF06439"/>
    </source>
</evidence>
<proteinExistence type="predicted"/>